<dbReference type="InterPro" id="IPR046373">
    <property type="entry name" value="Acyl-CoA_Oxase/DH_mid-dom_sf"/>
</dbReference>
<keyword evidence="22" id="KW-1185">Reference proteome</keyword>
<comment type="cofactor">
    <cofactor evidence="2">
        <name>FAD</name>
        <dbReference type="ChEBI" id="CHEBI:57692"/>
    </cofactor>
</comment>
<dbReference type="GO" id="GO:0005524">
    <property type="term" value="F:ATP binding"/>
    <property type="evidence" value="ECO:0007669"/>
    <property type="project" value="UniProtKB-KW"/>
</dbReference>
<evidence type="ECO:0000256" key="14">
    <source>
        <dbReference type="ARBA" id="ARBA00023140"/>
    </source>
</evidence>
<evidence type="ECO:0000256" key="8">
    <source>
        <dbReference type="ARBA" id="ARBA00022827"/>
    </source>
</evidence>
<dbReference type="AlphaFoldDB" id="A0A804LKD4"/>
<dbReference type="PANTHER" id="PTHR10909:SF378">
    <property type="entry name" value="ACYL-COENZYME A OXIDASE"/>
    <property type="match status" value="1"/>
</dbReference>
<dbReference type="SUPFAM" id="SSF56645">
    <property type="entry name" value="Acyl-CoA dehydrogenase NM domain-like"/>
    <property type="match status" value="1"/>
</dbReference>
<evidence type="ECO:0000256" key="15">
    <source>
        <dbReference type="ARBA" id="ARBA00023146"/>
    </source>
</evidence>
<dbReference type="Pfam" id="PF02770">
    <property type="entry name" value="Acyl-CoA_dh_M"/>
    <property type="match status" value="1"/>
</dbReference>
<feature type="domain" description="Acyl-CoA oxidase C-alpha1" evidence="20">
    <location>
        <begin position="250"/>
        <end position="360"/>
    </location>
</feature>
<dbReference type="InterPro" id="IPR006091">
    <property type="entry name" value="Acyl-CoA_Oxase/DH_mid-dom"/>
</dbReference>
<evidence type="ECO:0000256" key="6">
    <source>
        <dbReference type="ARBA" id="ARBA00022630"/>
    </source>
</evidence>
<sequence length="562" mass="63134">MRLFDFFRARPDLQTPIELPTAAHRDLCYRQLRTLVREAGVRPLTLMATDPAEYFAVMEAAGGADISLGVKLGVQYSLWGGSVINLGTKKHRDKYFDGIDNLDYPGSNVQALQTTATFDHVTDEFIINTPNDGAIKWWIGNAALHGKFATVFARLILPLQGKGGEAADMGIHAFIVPIRDLETHAVLPGIEINDCGHKIGLNGVDNGALRFRSVRIPRDNLLNRFGDVSRDGKYTSSLPTINKRFAATLGELVGGRVGIAYCSVGVLKVAVTIVVRYALLRHQFGPPKQPEISVLDYQSHQHKLMPMLASSYAFHFATVQLVDKYSEMKKTNDEDLIADVHVLSSGLKAYITSYTAKSISVAGDLLKQYQENFKGGTLSVTWNYLRDSMSTYLSQPNPVTARWEGEDHLRDPNFQLDAFRYRTSRLLHSVAARLQKHSKTLGGFGAWNRCLNHLLTLESHIESVILAKFIESVKSYIRYVAGGGCMTGVSIRRSFLLSNFLNTTRHRITNRQQVFDLGIGRYNETCHNIVTKYISEWEAMVTRARRWIDFKNDYKTMDLNFM</sequence>
<evidence type="ECO:0000313" key="21">
    <source>
        <dbReference type="EnsemblPlants" id="Zm00001eb016980_P001"/>
    </source>
</evidence>
<evidence type="ECO:0000256" key="2">
    <source>
        <dbReference type="ARBA" id="ARBA00001974"/>
    </source>
</evidence>
<keyword evidence="5" id="KW-0436">Ligase</keyword>
<dbReference type="GO" id="GO:0003997">
    <property type="term" value="F:acyl-CoA oxidase activity"/>
    <property type="evidence" value="ECO:0000318"/>
    <property type="project" value="GO_Central"/>
</dbReference>
<reference evidence="21" key="2">
    <citation type="submission" date="2019-07" db="EMBL/GenBank/DDBJ databases">
        <authorList>
            <person name="Seetharam A."/>
            <person name="Woodhouse M."/>
            <person name="Cannon E."/>
        </authorList>
    </citation>
    <scope>NUCLEOTIDE SEQUENCE [LARGE SCALE GENOMIC DNA]</scope>
    <source>
        <strain evidence="21">cv. B73</strain>
    </source>
</reference>
<dbReference type="SUPFAM" id="SSF47203">
    <property type="entry name" value="Acyl-CoA dehydrogenase C-terminal domain-like"/>
    <property type="match status" value="2"/>
</dbReference>
<dbReference type="InterPro" id="IPR009100">
    <property type="entry name" value="AcylCoA_DH/oxidase_NM_dom_sf"/>
</dbReference>
<keyword evidence="9" id="KW-0276">Fatty acid metabolism</keyword>
<evidence type="ECO:0000256" key="1">
    <source>
        <dbReference type="ARBA" id="ARBA00001201"/>
    </source>
</evidence>
<dbReference type="FunFam" id="2.40.110.10:FF:000050">
    <property type="entry name" value="Acyl-coenzyme A oxidase"/>
    <property type="match status" value="1"/>
</dbReference>
<feature type="domain" description="Acyl-CoA oxidase/dehydrogenase middle" evidence="19">
    <location>
        <begin position="106"/>
        <end position="214"/>
    </location>
</feature>
<comment type="similarity">
    <text evidence="4 16">Belongs to the acyl-CoA oxidase family.</text>
</comment>
<dbReference type="InterPro" id="IPR055060">
    <property type="entry name" value="ACOX_C_alpha1"/>
</dbReference>
<dbReference type="Proteomes" id="UP000007305">
    <property type="component" value="Chromosome 1"/>
</dbReference>
<evidence type="ECO:0000259" key="20">
    <source>
        <dbReference type="Pfam" id="PF22924"/>
    </source>
</evidence>
<dbReference type="GO" id="GO:0050660">
    <property type="term" value="F:flavin adenine dinucleotide binding"/>
    <property type="evidence" value="ECO:0000318"/>
    <property type="project" value="GO_Central"/>
</dbReference>
<organism evidence="21 22">
    <name type="scientific">Zea mays</name>
    <name type="common">Maize</name>
    <dbReference type="NCBI Taxonomy" id="4577"/>
    <lineage>
        <taxon>Eukaryota</taxon>
        <taxon>Viridiplantae</taxon>
        <taxon>Streptophyta</taxon>
        <taxon>Embryophyta</taxon>
        <taxon>Tracheophyta</taxon>
        <taxon>Spermatophyta</taxon>
        <taxon>Magnoliopsida</taxon>
        <taxon>Liliopsida</taxon>
        <taxon>Poales</taxon>
        <taxon>Poaceae</taxon>
        <taxon>PACMAD clade</taxon>
        <taxon>Panicoideae</taxon>
        <taxon>Andropogonodae</taxon>
        <taxon>Andropogoneae</taxon>
        <taxon>Tripsacinae</taxon>
        <taxon>Zea</taxon>
    </lineage>
</organism>
<evidence type="ECO:0000259" key="18">
    <source>
        <dbReference type="Pfam" id="PF00133"/>
    </source>
</evidence>
<name>A0A804LKD4_MAIZE</name>
<dbReference type="Gramene" id="Zm00001eb016980_T001">
    <property type="protein sequence ID" value="Zm00001eb016980_P001"/>
    <property type="gene ID" value="Zm00001eb016980"/>
</dbReference>
<evidence type="ECO:0000256" key="4">
    <source>
        <dbReference type="ARBA" id="ARBA00006288"/>
    </source>
</evidence>
<dbReference type="Gene3D" id="2.40.110.10">
    <property type="entry name" value="Butyryl-CoA Dehydrogenase, subunit A, domain 2"/>
    <property type="match status" value="1"/>
</dbReference>
<keyword evidence="11" id="KW-0648">Protein biosynthesis</keyword>
<keyword evidence="8 16" id="KW-0274">FAD</keyword>
<keyword evidence="7" id="KW-0547">Nucleotide-binding</keyword>
<accession>A0A804LKD4</accession>
<feature type="binding site" evidence="17">
    <location>
        <position position="140"/>
    </location>
    <ligand>
        <name>FAD</name>
        <dbReference type="ChEBI" id="CHEBI:57692"/>
    </ligand>
</feature>
<dbReference type="FunFam" id="1.20.140.10:FF:000010">
    <property type="entry name" value="Acyl-coenzyme A oxidase"/>
    <property type="match status" value="1"/>
</dbReference>
<evidence type="ECO:0000256" key="10">
    <source>
        <dbReference type="ARBA" id="ARBA00022840"/>
    </source>
</evidence>
<evidence type="ECO:0000256" key="9">
    <source>
        <dbReference type="ARBA" id="ARBA00022832"/>
    </source>
</evidence>
<protein>
    <recommendedName>
        <fullName evidence="16">Acyl-coenzyme A oxidase</fullName>
    </recommendedName>
</protein>
<dbReference type="GO" id="GO:0071949">
    <property type="term" value="F:FAD binding"/>
    <property type="evidence" value="ECO:0007669"/>
    <property type="project" value="InterPro"/>
</dbReference>
<dbReference type="InterPro" id="IPR036250">
    <property type="entry name" value="AcylCo_DH-like_C"/>
</dbReference>
<proteinExistence type="inferred from homology"/>
<keyword evidence="13" id="KW-0443">Lipid metabolism</keyword>
<dbReference type="Gene3D" id="1.20.140.10">
    <property type="entry name" value="Butyryl-CoA Dehydrogenase, subunit A, domain 3"/>
    <property type="match status" value="2"/>
</dbReference>
<keyword evidence="10" id="KW-0067">ATP-binding</keyword>
<dbReference type="InterPro" id="IPR002300">
    <property type="entry name" value="aa-tRNA-synth_Ia"/>
</dbReference>
<evidence type="ECO:0000256" key="12">
    <source>
        <dbReference type="ARBA" id="ARBA00023002"/>
    </source>
</evidence>
<dbReference type="InterPro" id="IPR012258">
    <property type="entry name" value="Acyl-CoA_oxidase"/>
</dbReference>
<dbReference type="PIRSF" id="PIRSF000168">
    <property type="entry name" value="Acyl-CoA_oxidase"/>
    <property type="match status" value="1"/>
</dbReference>
<dbReference type="GO" id="GO:0005777">
    <property type="term" value="C:peroxisome"/>
    <property type="evidence" value="ECO:0000318"/>
    <property type="project" value="GO_Central"/>
</dbReference>
<comment type="subcellular location">
    <subcellularLocation>
        <location evidence="3">Peroxisome</location>
    </subcellularLocation>
</comment>
<dbReference type="PANTHER" id="PTHR10909">
    <property type="entry name" value="ELECTRON TRANSPORT OXIDOREDUCTASE"/>
    <property type="match status" value="1"/>
</dbReference>
<evidence type="ECO:0000256" key="11">
    <source>
        <dbReference type="ARBA" id="ARBA00022917"/>
    </source>
</evidence>
<evidence type="ECO:0000256" key="13">
    <source>
        <dbReference type="ARBA" id="ARBA00023098"/>
    </source>
</evidence>
<feature type="domain" description="Aminoacyl-tRNA synthetase class Ia" evidence="18">
    <location>
        <begin position="508"/>
        <end position="562"/>
    </location>
</feature>
<dbReference type="EnsemblPlants" id="Zm00001eb016980_T001">
    <property type="protein sequence ID" value="Zm00001eb016980_P001"/>
    <property type="gene ID" value="Zm00001eb016980"/>
</dbReference>
<evidence type="ECO:0000256" key="3">
    <source>
        <dbReference type="ARBA" id="ARBA00004275"/>
    </source>
</evidence>
<dbReference type="Pfam" id="PF22924">
    <property type="entry name" value="ACOX_C_alpha1"/>
    <property type="match status" value="1"/>
</dbReference>
<dbReference type="InParanoid" id="A0A804LKD4"/>
<evidence type="ECO:0000256" key="7">
    <source>
        <dbReference type="ARBA" id="ARBA00022741"/>
    </source>
</evidence>
<evidence type="ECO:0000256" key="17">
    <source>
        <dbReference type="PIRSR" id="PIRSR000168-2"/>
    </source>
</evidence>
<keyword evidence="12" id="KW-0560">Oxidoreductase</keyword>
<dbReference type="Pfam" id="PF00133">
    <property type="entry name" value="tRNA-synt_1"/>
    <property type="match status" value="1"/>
</dbReference>
<evidence type="ECO:0000256" key="16">
    <source>
        <dbReference type="PIRNR" id="PIRNR000168"/>
    </source>
</evidence>
<keyword evidence="15" id="KW-0030">Aminoacyl-tRNA synthetase</keyword>
<evidence type="ECO:0000256" key="5">
    <source>
        <dbReference type="ARBA" id="ARBA00022598"/>
    </source>
</evidence>
<dbReference type="GO" id="GO:0005504">
    <property type="term" value="F:fatty acid binding"/>
    <property type="evidence" value="ECO:0000318"/>
    <property type="project" value="GO_Central"/>
</dbReference>
<keyword evidence="14" id="KW-0576">Peroxisome</keyword>
<evidence type="ECO:0000313" key="22">
    <source>
        <dbReference type="Proteomes" id="UP000007305"/>
    </source>
</evidence>
<reference evidence="22" key="1">
    <citation type="submission" date="2015-12" db="EMBL/GenBank/DDBJ databases">
        <title>Update maize B73 reference genome by single molecule sequencing technologies.</title>
        <authorList>
            <consortium name="Maize Genome Sequencing Project"/>
            <person name="Ware D."/>
        </authorList>
    </citation>
    <scope>NUCLEOTIDE SEQUENCE [LARGE SCALE GENOMIC DNA]</scope>
    <source>
        <strain evidence="22">cv. B73</strain>
    </source>
</reference>
<dbReference type="GO" id="GO:0006418">
    <property type="term" value="P:tRNA aminoacylation for protein translation"/>
    <property type="evidence" value="ECO:0007669"/>
    <property type="project" value="InterPro"/>
</dbReference>
<dbReference type="GO" id="GO:0004812">
    <property type="term" value="F:aminoacyl-tRNA ligase activity"/>
    <property type="evidence" value="ECO:0007669"/>
    <property type="project" value="UniProtKB-KW"/>
</dbReference>
<reference evidence="21" key="3">
    <citation type="submission" date="2021-05" db="UniProtKB">
        <authorList>
            <consortium name="EnsemblPlants"/>
        </authorList>
    </citation>
    <scope>IDENTIFICATION</scope>
    <source>
        <strain evidence="21">cv. B73</strain>
    </source>
</reference>
<dbReference type="GO" id="GO:0033540">
    <property type="term" value="P:fatty acid beta-oxidation using acyl-CoA oxidase"/>
    <property type="evidence" value="ECO:0000318"/>
    <property type="project" value="GO_Central"/>
</dbReference>
<keyword evidence="6 16" id="KW-0285">Flavoprotein</keyword>
<evidence type="ECO:0000259" key="19">
    <source>
        <dbReference type="Pfam" id="PF02770"/>
    </source>
</evidence>
<comment type="catalytic activity">
    <reaction evidence="1">
        <text>a 2,3-saturated acyl-CoA + O2 = a (2E)-enoyl-CoA + H2O2</text>
        <dbReference type="Rhea" id="RHEA:38959"/>
        <dbReference type="ChEBI" id="CHEBI:15379"/>
        <dbReference type="ChEBI" id="CHEBI:16240"/>
        <dbReference type="ChEBI" id="CHEBI:58856"/>
        <dbReference type="ChEBI" id="CHEBI:65111"/>
        <dbReference type="EC" id="1.3.3.6"/>
    </reaction>
</comment>